<comment type="caution">
    <text evidence="3">The sequence shown here is derived from an EMBL/GenBank/DDBJ whole genome shotgun (WGS) entry which is preliminary data.</text>
</comment>
<evidence type="ECO:0000313" key="3">
    <source>
        <dbReference type="EMBL" id="MFK4444979.1"/>
    </source>
</evidence>
<keyword evidence="1" id="KW-1133">Transmembrane helix</keyword>
<keyword evidence="2" id="KW-0732">Signal</keyword>
<organism evidence="3 4">
    <name type="scientific">Caballeronia udeis</name>
    <dbReference type="NCBI Taxonomy" id="1232866"/>
    <lineage>
        <taxon>Bacteria</taxon>
        <taxon>Pseudomonadati</taxon>
        <taxon>Pseudomonadota</taxon>
        <taxon>Betaproteobacteria</taxon>
        <taxon>Burkholderiales</taxon>
        <taxon>Burkholderiaceae</taxon>
        <taxon>Caballeronia</taxon>
    </lineage>
</organism>
<evidence type="ECO:0000256" key="2">
    <source>
        <dbReference type="SAM" id="SignalP"/>
    </source>
</evidence>
<gene>
    <name evidence="3" type="ORF">ABH943_005001</name>
</gene>
<name>A0ABW8MMR5_9BURK</name>
<reference evidence="3 4" key="1">
    <citation type="submission" date="2024-11" db="EMBL/GenBank/DDBJ databases">
        <title>Using genomics to understand microbial adaptation to soil warming.</title>
        <authorList>
            <person name="Deangelis K.M. PhD."/>
        </authorList>
    </citation>
    <scope>NUCLEOTIDE SEQUENCE [LARGE SCALE GENOMIC DNA]</scope>
    <source>
        <strain evidence="3 4">GAS97</strain>
    </source>
</reference>
<keyword evidence="1" id="KW-0472">Membrane</keyword>
<evidence type="ECO:0000256" key="1">
    <source>
        <dbReference type="SAM" id="Phobius"/>
    </source>
</evidence>
<dbReference type="RefSeq" id="WP_404610043.1">
    <property type="nucleotide sequence ID" value="NZ_JBIYDN010000017.1"/>
</dbReference>
<keyword evidence="1" id="KW-0812">Transmembrane</keyword>
<accession>A0ABW8MMR5</accession>
<feature type="transmembrane region" description="Helical" evidence="1">
    <location>
        <begin position="79"/>
        <end position="102"/>
    </location>
</feature>
<sequence>MASTKRLSVSSAFTLGAAVSSLLAAATLCAYKIKLFPTASLGTPLNQWLFLLLIFTGAALMFACRITSLMVFSISKRSFLILSTMEVAGSLSLLSALCVVFGVMGAALSVALSCGCVLASSLMVVRRSFSVLAAP</sequence>
<feature type="chain" id="PRO_5045656404" evidence="2">
    <location>
        <begin position="25"/>
        <end position="135"/>
    </location>
</feature>
<dbReference type="Proteomes" id="UP001620514">
    <property type="component" value="Unassembled WGS sequence"/>
</dbReference>
<evidence type="ECO:0000313" key="4">
    <source>
        <dbReference type="Proteomes" id="UP001620514"/>
    </source>
</evidence>
<feature type="transmembrane region" description="Helical" evidence="1">
    <location>
        <begin position="108"/>
        <end position="125"/>
    </location>
</feature>
<protein>
    <submittedName>
        <fullName evidence="3">Uncharacterized protein</fullName>
    </submittedName>
</protein>
<keyword evidence="4" id="KW-1185">Reference proteome</keyword>
<proteinExistence type="predicted"/>
<feature type="signal peptide" evidence="2">
    <location>
        <begin position="1"/>
        <end position="24"/>
    </location>
</feature>
<dbReference type="EMBL" id="JBIYDN010000017">
    <property type="protein sequence ID" value="MFK4444979.1"/>
    <property type="molecule type" value="Genomic_DNA"/>
</dbReference>
<feature type="transmembrane region" description="Helical" evidence="1">
    <location>
        <begin position="49"/>
        <end position="72"/>
    </location>
</feature>